<reference evidence="3" key="1">
    <citation type="journal article" date="2015" name="Genom Data">
        <title>Genome sequences of six Phytophthora species associated with forests in New Zealand.</title>
        <authorList>
            <person name="Studholme D.J."/>
            <person name="McDougal R.L."/>
            <person name="Sambles C."/>
            <person name="Hansen E."/>
            <person name="Hardy G."/>
            <person name="Grant M."/>
            <person name="Ganley R.J."/>
            <person name="Williams N.M."/>
        </authorList>
    </citation>
    <scope>NUCLEOTIDE SEQUENCE</scope>
    <source>
        <strain evidence="3">NZFS 2646</strain>
    </source>
</reference>
<dbReference type="InterPro" id="IPR013658">
    <property type="entry name" value="SGL"/>
</dbReference>
<evidence type="ECO:0000313" key="5">
    <source>
        <dbReference type="EMBL" id="RLN85525.1"/>
    </source>
</evidence>
<evidence type="ECO:0000256" key="1">
    <source>
        <dbReference type="ARBA" id="ARBA00008853"/>
    </source>
</evidence>
<dbReference type="GO" id="GO:0005509">
    <property type="term" value="F:calcium ion binding"/>
    <property type="evidence" value="ECO:0007669"/>
    <property type="project" value="TreeGrafter"/>
</dbReference>
<evidence type="ECO:0000313" key="4">
    <source>
        <dbReference type="EMBL" id="RLN20622.1"/>
    </source>
</evidence>
<organism evidence="4 7">
    <name type="scientific">Phytophthora kernoviae</name>
    <dbReference type="NCBI Taxonomy" id="325452"/>
    <lineage>
        <taxon>Eukaryota</taxon>
        <taxon>Sar</taxon>
        <taxon>Stramenopiles</taxon>
        <taxon>Oomycota</taxon>
        <taxon>Peronosporomycetes</taxon>
        <taxon>Peronosporales</taxon>
        <taxon>Peronosporaceae</taxon>
        <taxon>Phytophthora</taxon>
    </lineage>
</organism>
<dbReference type="EMBL" id="MBDN02000007">
    <property type="protein sequence ID" value="RLN85525.1"/>
    <property type="molecule type" value="Genomic_DNA"/>
</dbReference>
<evidence type="ECO:0000313" key="7">
    <source>
        <dbReference type="Proteomes" id="UP000285883"/>
    </source>
</evidence>
<dbReference type="EMBL" id="JPWV03000084">
    <property type="protein sequence ID" value="KAG2525859.1"/>
    <property type="molecule type" value="Genomic_DNA"/>
</dbReference>
<name>A0A3R7GMN8_9STRA</name>
<comment type="similarity">
    <text evidence="1">Belongs to the SMP-30/CGR1 family.</text>
</comment>
<evidence type="ECO:0000313" key="6">
    <source>
        <dbReference type="Proteomes" id="UP000285624"/>
    </source>
</evidence>
<dbReference type="GO" id="GO:0004341">
    <property type="term" value="F:gluconolactonase activity"/>
    <property type="evidence" value="ECO:0007669"/>
    <property type="project" value="TreeGrafter"/>
</dbReference>
<evidence type="ECO:0000313" key="3">
    <source>
        <dbReference type="EMBL" id="KAG2525859.1"/>
    </source>
</evidence>
<gene>
    <name evidence="4" type="ORF">BBI17_004507</name>
    <name evidence="5" type="ORF">BBO99_00000432</name>
    <name evidence="3" type="ORF">JM16_004187</name>
</gene>
<dbReference type="Proteomes" id="UP000285624">
    <property type="component" value="Unassembled WGS sequence"/>
</dbReference>
<dbReference type="InterPro" id="IPR011042">
    <property type="entry name" value="6-blade_b-propeller_TolB-like"/>
</dbReference>
<dbReference type="Proteomes" id="UP000285883">
    <property type="component" value="Unassembled WGS sequence"/>
</dbReference>
<dbReference type="STRING" id="325452.A0A3R7GMN8"/>
<dbReference type="GO" id="GO:0019853">
    <property type="term" value="P:L-ascorbic acid biosynthetic process"/>
    <property type="evidence" value="ECO:0007669"/>
    <property type="project" value="TreeGrafter"/>
</dbReference>
<evidence type="ECO:0000259" key="2">
    <source>
        <dbReference type="Pfam" id="PF08450"/>
    </source>
</evidence>
<comment type="caution">
    <text evidence="4">The sequence shown here is derived from an EMBL/GenBank/DDBJ whole genome shotgun (WGS) entry which is preliminary data.</text>
</comment>
<keyword evidence="6" id="KW-1185">Reference proteome</keyword>
<reference evidence="6 7" key="2">
    <citation type="submission" date="2018-07" db="EMBL/GenBank/DDBJ databases">
        <title>Genome sequencing of oomycete isolates from Chile give support for New Zealand origin for Phytophthora kernoviae and make available the first Nothophytophthora sp. genome.</title>
        <authorList>
            <person name="Studholme D.J."/>
            <person name="Sanfuentes E."/>
            <person name="Panda P."/>
            <person name="Hill R."/>
            <person name="Sambles C."/>
            <person name="Grant M."/>
            <person name="Williams N.M."/>
            <person name="Mcdougal R.L."/>
        </authorList>
    </citation>
    <scope>NUCLEOTIDE SEQUENCE [LARGE SCALE GENOMIC DNA]</scope>
    <source>
        <strain evidence="4">Chile2</strain>
        <strain evidence="5">Chile4</strain>
    </source>
</reference>
<reference evidence="3" key="3">
    <citation type="submission" date="2020-06" db="EMBL/GenBank/DDBJ databases">
        <authorList>
            <person name="Studholme D.J."/>
        </authorList>
    </citation>
    <scope>NUCLEOTIDE SEQUENCE</scope>
    <source>
        <strain evidence="3">NZFS 2646</strain>
    </source>
</reference>
<dbReference type="PANTHER" id="PTHR10907">
    <property type="entry name" value="REGUCALCIN"/>
    <property type="match status" value="1"/>
</dbReference>
<dbReference type="Proteomes" id="UP000785171">
    <property type="component" value="Unassembled WGS sequence"/>
</dbReference>
<feature type="domain" description="SMP-30/Gluconolactonase/LRE-like region" evidence="2">
    <location>
        <begin position="72"/>
        <end position="303"/>
    </location>
</feature>
<dbReference type="Pfam" id="PF08450">
    <property type="entry name" value="SGL"/>
    <property type="match status" value="2"/>
</dbReference>
<accession>A0A3R7GMN8</accession>
<proteinExistence type="inferred from homology"/>
<sequence>MPTVAPENCVSPVEKTEQHEQIVRTDLFPRAFPNLRVFFFPFSFLGYWLRRKLRSQDATAPQAQTLVKDIMFGEAPRFRMASRELYFSDVHGQQVLKYSLSLRKKELVYEDPEDMVSGLGWLPDGRMLIVSMNTRRVVVYDERTSSIDTYADVKRVTRFRANDMVVSTSGHVYVGSFGFDMANVAAFSSSAIASVNVDGDVRVEAPNMIFPNGMVITPDGKALIAAETFAGRLTVFDIGADGRLSNRRVWANVGSFVDGICLDAEGCVWVSICQSGVYPTGGGLLRVQEGGRIMDVLGFGANGIKESVFACQLGTDAEGQHHLFFMEAVTSYDHLIFKHGKGAAMKNGLVRSIEHAPNPQPDQEQDPSTAQLLGTTKTKQQQELFQKVAPNVRMLYFPFRFLGYWLSRRLWSENANAPKARTLLDDIVYGEGPRFRIPSGELYFTDMHDHKVIKYELASGKRSLVYDDPEDMLSGLGWLLDGRLLISSMNKRQVLIHDEASHTTEVYADVKDVTQVRANDMVVATSGRAYLGSFGFHNTDLKSVASSAIVSIGLDGAVRVEATGLVFPNGMVITPDGKTLIVGETFEGRLTAYDVGDDGRLTNGRLWADVGSPIDGICLDAEGCIWASIVQPGLYQMGGGLVRLKEGGEILDVLGFGANGITNSVFACQLGTDTDGKHQLFFMESVTSYDHVIFKDGPEAARKNCLVSTLQLEQQLELFPKAFHNVRMLIFPFHLLGYLLGWSEDPNSLHARTHARYSTISSMAKVIRYTLASGERTLVYNNPEDILSGLGWFEWKPRNVGVVFSNAIVITPDGETLIASEVFEGRLTAIVQSGLYQTGGGLVRVKVGGEIMGVVGFGANGIVKSMFVCQLDTDANGKRQLFFMEAATPYDHLIFKEAGRKNGLLRTIEVKVGPSRIADDDDYCGGYC</sequence>
<dbReference type="Gene3D" id="2.120.10.30">
    <property type="entry name" value="TolB, C-terminal domain"/>
    <property type="match status" value="2"/>
</dbReference>
<dbReference type="PANTHER" id="PTHR10907:SF47">
    <property type="entry name" value="REGUCALCIN"/>
    <property type="match status" value="1"/>
</dbReference>
<feature type="domain" description="SMP-30/Gluconolactonase/LRE-like region" evidence="2">
    <location>
        <begin position="430"/>
        <end position="667"/>
    </location>
</feature>
<protein>
    <recommendedName>
        <fullName evidence="2">SMP-30/Gluconolactonase/LRE-like region domain-containing protein</fullName>
    </recommendedName>
</protein>
<dbReference type="AlphaFoldDB" id="A0A3R7GMN8"/>
<dbReference type="SUPFAM" id="SSF63829">
    <property type="entry name" value="Calcium-dependent phosphotriesterase"/>
    <property type="match status" value="2"/>
</dbReference>
<dbReference type="EMBL" id="MAYM02001352">
    <property type="protein sequence ID" value="RLN20622.1"/>
    <property type="molecule type" value="Genomic_DNA"/>
</dbReference>